<dbReference type="InterPro" id="IPR050490">
    <property type="entry name" value="Bact_solute-bd_prot1"/>
</dbReference>
<accession>A0A7X5TT27</accession>
<keyword evidence="2" id="KW-0813">Transport</keyword>
<feature type="chain" id="PRO_5038679116" evidence="1">
    <location>
        <begin position="28"/>
        <end position="430"/>
    </location>
</feature>
<dbReference type="CDD" id="cd13585">
    <property type="entry name" value="PBP2_TMBP_like"/>
    <property type="match status" value="1"/>
</dbReference>
<keyword evidence="2" id="KW-0762">Sugar transport</keyword>
<keyword evidence="3" id="KW-1185">Reference proteome</keyword>
<dbReference type="RefSeq" id="WP_341777818.1">
    <property type="nucleotide sequence ID" value="NZ_JAAMOX010000001.1"/>
</dbReference>
<evidence type="ECO:0000256" key="1">
    <source>
        <dbReference type="SAM" id="SignalP"/>
    </source>
</evidence>
<dbReference type="PROSITE" id="PS51257">
    <property type="entry name" value="PROKAR_LIPOPROTEIN"/>
    <property type="match status" value="1"/>
</dbReference>
<dbReference type="InterPro" id="IPR006059">
    <property type="entry name" value="SBP"/>
</dbReference>
<evidence type="ECO:0000313" key="3">
    <source>
        <dbReference type="Proteomes" id="UP000541033"/>
    </source>
</evidence>
<dbReference type="Pfam" id="PF01547">
    <property type="entry name" value="SBP_bac_1"/>
    <property type="match status" value="1"/>
</dbReference>
<organism evidence="2 3">
    <name type="scientific">Lysinibacter cavernae</name>
    <dbReference type="NCBI Taxonomy" id="1640652"/>
    <lineage>
        <taxon>Bacteria</taxon>
        <taxon>Bacillati</taxon>
        <taxon>Actinomycetota</taxon>
        <taxon>Actinomycetes</taxon>
        <taxon>Micrococcales</taxon>
        <taxon>Microbacteriaceae</taxon>
        <taxon>Lysinibacter</taxon>
    </lineage>
</organism>
<keyword evidence="1" id="KW-0732">Signal</keyword>
<sequence length="430" mass="46066">MKHTAILRATGVSAAAFLLAGSLVSCSGSEGGDSESKVLRVTLANHVWTDIVKDAIPEFEEETGYTVELTQLGEDQLSDQYNVKLNAGTGDIDVMMYRPQQETKLFAQNGYFADLTDKVTENSDWNWDDFQEGPVSLVTADEQVVGVPIITEREVLYYRKDLLEAAGLEVPKTIDELEAAAKQISETTDVAGFVARTGRAAAVTQFSSFLASYGGEFIDEDGNSAVGTDEAKEAYAMYGNLIHNYGPENVSTDMSWPEAMAIFTQGNAAFYTEADSLYKNATEEANSSVADSVGFAQFPAGPAGSKPYNVAAWALGVNSESGNQDAAWQFIEWATSKEKVLEIQQAGVPGPRESVWDDPAGTESFPADLAEAMAASSKVGVGFDRPLVINVAEAREIVGNPIVVGITGGDTDAAADEANDKFQAFLEDEQ</sequence>
<dbReference type="SUPFAM" id="SSF53850">
    <property type="entry name" value="Periplasmic binding protein-like II"/>
    <property type="match status" value="1"/>
</dbReference>
<protein>
    <submittedName>
        <fullName evidence="2">Multiple sugar transport system substrate-binding protein</fullName>
    </submittedName>
</protein>
<dbReference type="PANTHER" id="PTHR43649:SF12">
    <property type="entry name" value="DIACETYLCHITOBIOSE BINDING PROTEIN DASA"/>
    <property type="match status" value="1"/>
</dbReference>
<name>A0A7X5TT27_9MICO</name>
<reference evidence="2 3" key="1">
    <citation type="submission" date="2020-02" db="EMBL/GenBank/DDBJ databases">
        <title>Sequencing the genomes of 1000 actinobacteria strains.</title>
        <authorList>
            <person name="Klenk H.-P."/>
        </authorList>
    </citation>
    <scope>NUCLEOTIDE SEQUENCE [LARGE SCALE GENOMIC DNA]</scope>
    <source>
        <strain evidence="2 3">DSM 27960</strain>
    </source>
</reference>
<feature type="signal peptide" evidence="1">
    <location>
        <begin position="1"/>
        <end position="27"/>
    </location>
</feature>
<gene>
    <name evidence="2" type="ORF">FHX76_000135</name>
</gene>
<dbReference type="PANTHER" id="PTHR43649">
    <property type="entry name" value="ARABINOSE-BINDING PROTEIN-RELATED"/>
    <property type="match status" value="1"/>
</dbReference>
<dbReference type="Proteomes" id="UP000541033">
    <property type="component" value="Unassembled WGS sequence"/>
</dbReference>
<dbReference type="AlphaFoldDB" id="A0A7X5TT27"/>
<dbReference type="Gene3D" id="3.40.190.10">
    <property type="entry name" value="Periplasmic binding protein-like II"/>
    <property type="match status" value="2"/>
</dbReference>
<proteinExistence type="predicted"/>
<comment type="caution">
    <text evidence="2">The sequence shown here is derived from an EMBL/GenBank/DDBJ whole genome shotgun (WGS) entry which is preliminary data.</text>
</comment>
<dbReference type="EMBL" id="JAAMOX010000001">
    <property type="protein sequence ID" value="NIH52267.1"/>
    <property type="molecule type" value="Genomic_DNA"/>
</dbReference>
<evidence type="ECO:0000313" key="2">
    <source>
        <dbReference type="EMBL" id="NIH52267.1"/>
    </source>
</evidence>